<keyword evidence="3" id="KW-0677">Repeat</keyword>
<dbReference type="InterPro" id="IPR011990">
    <property type="entry name" value="TPR-like_helical_dom_sf"/>
</dbReference>
<evidence type="ECO:0000256" key="1">
    <source>
        <dbReference type="ARBA" id="ARBA00004370"/>
    </source>
</evidence>
<protein>
    <recommendedName>
        <fullName evidence="9">HemY N-terminal domain-containing protein</fullName>
    </recommendedName>
</protein>
<evidence type="ECO:0000313" key="10">
    <source>
        <dbReference type="EMBL" id="BCR03594.1"/>
    </source>
</evidence>
<evidence type="ECO:0000259" key="9">
    <source>
        <dbReference type="Pfam" id="PF07219"/>
    </source>
</evidence>
<keyword evidence="11" id="KW-1185">Reference proteome</keyword>
<dbReference type="EMBL" id="AP024355">
    <property type="protein sequence ID" value="BCR03594.1"/>
    <property type="molecule type" value="Genomic_DNA"/>
</dbReference>
<evidence type="ECO:0000256" key="5">
    <source>
        <dbReference type="ARBA" id="ARBA00022989"/>
    </source>
</evidence>
<sequence length="457" mass="50972">MMIILAMLLVVIVFLAAFIYFLGLNPQEVTIFFYNDFSLTSSVAVMVVACILVGLALGFVVTVFTVFASQVRHWKSTRRDKKAREITNAYQEGMSRLVSGDTRKAQSLLQKALDRDPKRIDAHIALADVHAQAGDAQQGLKQLLKARDMEPANLEVLFKLATAYEATGQPQEAVKTFEQILAGEPANRKALAGLRDLRIRLDQWSEALDLQKKLAKASQGNGEEQKRLVSLRYEVVRKTIAECAPDQCKAELKELNDIIRQDPQFVPARVTLGDAYKVAGRREEASKAWQQGYRATGKAVFLSRLEDLFLDAEDPSSLLAIYRGMLADRGDDLMFRLFYGKLCLRLEMVDEALEQLSAVENAGVQSPKLHLLLAEAHRRRNRPEDAMQEYKKALGVDKRLHLGYACESCGATAAEWQSRCGACGSWGSFSLEGRQIIQQATAKAAEAREIHHGERAE</sequence>
<evidence type="ECO:0000313" key="11">
    <source>
        <dbReference type="Proteomes" id="UP001319827"/>
    </source>
</evidence>
<feature type="transmembrane region" description="Helical" evidence="8">
    <location>
        <begin position="43"/>
        <end position="69"/>
    </location>
</feature>
<proteinExistence type="predicted"/>
<accession>A0ABM8HRM1</accession>
<evidence type="ECO:0000256" key="2">
    <source>
        <dbReference type="ARBA" id="ARBA00022692"/>
    </source>
</evidence>
<dbReference type="PANTHER" id="PTHR45586:SF1">
    <property type="entry name" value="LIPOPOLYSACCHARIDE ASSEMBLY PROTEIN B"/>
    <property type="match status" value="1"/>
</dbReference>
<comment type="subcellular location">
    <subcellularLocation>
        <location evidence="1">Membrane</location>
    </subcellularLocation>
</comment>
<feature type="repeat" description="TPR" evidence="7">
    <location>
        <begin position="154"/>
        <end position="187"/>
    </location>
</feature>
<dbReference type="InterPro" id="IPR051012">
    <property type="entry name" value="CellSynth/LPSAsmb/PSIAsmb"/>
</dbReference>
<reference evidence="10 11" key="1">
    <citation type="journal article" date="2016" name="C (Basel)">
        <title>Selective Growth of and Electricity Production by Marine Exoelectrogenic Bacteria in Self-Aggregated Hydrogel of Microbially Reduced Graphene Oxide.</title>
        <authorList>
            <person name="Yoshida N."/>
            <person name="Goto Y."/>
            <person name="Miyata Y."/>
        </authorList>
    </citation>
    <scope>NUCLEOTIDE SEQUENCE [LARGE SCALE GENOMIC DNA]</scope>
    <source>
        <strain evidence="10 11">NIT-T3</strain>
    </source>
</reference>
<dbReference type="InterPro" id="IPR010817">
    <property type="entry name" value="HemY_N"/>
</dbReference>
<dbReference type="SMART" id="SM00028">
    <property type="entry name" value="TPR"/>
    <property type="match status" value="4"/>
</dbReference>
<evidence type="ECO:0000256" key="3">
    <source>
        <dbReference type="ARBA" id="ARBA00022737"/>
    </source>
</evidence>
<evidence type="ECO:0000256" key="6">
    <source>
        <dbReference type="ARBA" id="ARBA00023136"/>
    </source>
</evidence>
<evidence type="ECO:0000256" key="8">
    <source>
        <dbReference type="SAM" id="Phobius"/>
    </source>
</evidence>
<dbReference type="InterPro" id="IPR019734">
    <property type="entry name" value="TPR_rpt"/>
</dbReference>
<keyword evidence="4 7" id="KW-0802">TPR repeat</keyword>
<keyword evidence="5 8" id="KW-1133">Transmembrane helix</keyword>
<dbReference type="Proteomes" id="UP001319827">
    <property type="component" value="Chromosome"/>
</dbReference>
<dbReference type="Pfam" id="PF13432">
    <property type="entry name" value="TPR_16"/>
    <property type="match status" value="1"/>
</dbReference>
<name>A0ABM8HRM1_9BACT</name>
<dbReference type="Gene3D" id="1.25.40.10">
    <property type="entry name" value="Tetratricopeptide repeat domain"/>
    <property type="match status" value="2"/>
</dbReference>
<dbReference type="RefSeq" id="WP_221251062.1">
    <property type="nucleotide sequence ID" value="NZ_AP024355.1"/>
</dbReference>
<dbReference type="PANTHER" id="PTHR45586">
    <property type="entry name" value="TPR REPEAT-CONTAINING PROTEIN PA4667"/>
    <property type="match status" value="1"/>
</dbReference>
<dbReference type="PROSITE" id="PS50005">
    <property type="entry name" value="TPR"/>
    <property type="match status" value="1"/>
</dbReference>
<dbReference type="Pfam" id="PF07219">
    <property type="entry name" value="HemY_N"/>
    <property type="match status" value="1"/>
</dbReference>
<dbReference type="SUPFAM" id="SSF48452">
    <property type="entry name" value="TPR-like"/>
    <property type="match status" value="2"/>
</dbReference>
<gene>
    <name evidence="10" type="ORF">DESUT3_06630</name>
</gene>
<dbReference type="Pfam" id="PF14559">
    <property type="entry name" value="TPR_19"/>
    <property type="match status" value="1"/>
</dbReference>
<evidence type="ECO:0000256" key="4">
    <source>
        <dbReference type="ARBA" id="ARBA00022803"/>
    </source>
</evidence>
<keyword evidence="2 8" id="KW-0812">Transmembrane</keyword>
<feature type="transmembrane region" description="Helical" evidence="8">
    <location>
        <begin position="5"/>
        <end position="23"/>
    </location>
</feature>
<feature type="domain" description="HemY N-terminal" evidence="9">
    <location>
        <begin position="33"/>
        <end position="124"/>
    </location>
</feature>
<reference evidence="10 11" key="2">
    <citation type="journal article" date="2021" name="Int. J. Syst. Evol. Microbiol.">
        <title>Isolation and Polyphasic Characterization of Desulfuromonas versatilis sp. Nov., an Electrogenic Bacteria Capable of Versatile Metabolism Isolated from a Graphene Oxide-Reducing Enrichment Culture.</title>
        <authorList>
            <person name="Xie L."/>
            <person name="Yoshida N."/>
            <person name="Ishii S."/>
            <person name="Meng L."/>
        </authorList>
    </citation>
    <scope>NUCLEOTIDE SEQUENCE [LARGE SCALE GENOMIC DNA]</scope>
    <source>
        <strain evidence="10 11">NIT-T3</strain>
    </source>
</reference>
<keyword evidence="6 8" id="KW-0472">Membrane</keyword>
<evidence type="ECO:0000256" key="7">
    <source>
        <dbReference type="PROSITE-ProRule" id="PRU00339"/>
    </source>
</evidence>
<organism evidence="10 11">
    <name type="scientific">Desulfuromonas versatilis</name>
    <dbReference type="NCBI Taxonomy" id="2802975"/>
    <lineage>
        <taxon>Bacteria</taxon>
        <taxon>Pseudomonadati</taxon>
        <taxon>Thermodesulfobacteriota</taxon>
        <taxon>Desulfuromonadia</taxon>
        <taxon>Desulfuromonadales</taxon>
        <taxon>Desulfuromonadaceae</taxon>
        <taxon>Desulfuromonas</taxon>
    </lineage>
</organism>